<name>A0A8S5USM7_9CAUD</name>
<organism evidence="1">
    <name type="scientific">Myoviridae sp. ctijX18</name>
    <dbReference type="NCBI Taxonomy" id="2825154"/>
    <lineage>
        <taxon>Viruses</taxon>
        <taxon>Duplodnaviria</taxon>
        <taxon>Heunggongvirae</taxon>
        <taxon>Uroviricota</taxon>
        <taxon>Caudoviricetes</taxon>
    </lineage>
</organism>
<evidence type="ECO:0000313" key="1">
    <source>
        <dbReference type="EMBL" id="DAF97504.1"/>
    </source>
</evidence>
<reference evidence="1" key="1">
    <citation type="journal article" date="2021" name="Proc. Natl. Acad. Sci. U.S.A.">
        <title>A Catalog of Tens of Thousands of Viruses from Human Metagenomes Reveals Hidden Associations with Chronic Diseases.</title>
        <authorList>
            <person name="Tisza M.J."/>
            <person name="Buck C.B."/>
        </authorList>
    </citation>
    <scope>NUCLEOTIDE SEQUENCE</scope>
    <source>
        <strain evidence="1">CtijX18</strain>
    </source>
</reference>
<protein>
    <submittedName>
        <fullName evidence="1">Uncharacterized protein</fullName>
    </submittedName>
</protein>
<dbReference type="EMBL" id="BK016133">
    <property type="protein sequence ID" value="DAF97504.1"/>
    <property type="molecule type" value="Genomic_DNA"/>
</dbReference>
<sequence length="150" mass="17689">MLKPAKVDKAMVLGDAMAMIEVIKEVRKYTLNNIYVAPEKMIKLHHSTSKISQQWLSRLKTMKTSKHFNLEVIRDLTENKDLAYLKEVLYNVDVPVTEEEIELGKFLHFFYQLDCSEFSEFITKVYYHYSDRVVKYRTEVDKELQTAITA</sequence>
<proteinExistence type="predicted"/>
<accession>A0A8S5USM7</accession>